<dbReference type="GO" id="GO:0042973">
    <property type="term" value="F:glucan endo-1,3-beta-D-glucosidase activity"/>
    <property type="evidence" value="ECO:0007669"/>
    <property type="project" value="UniProtKB-EC"/>
</dbReference>
<dbReference type="SUPFAM" id="SSF51445">
    <property type="entry name" value="(Trans)glycosidases"/>
    <property type="match status" value="2"/>
</dbReference>
<dbReference type="EC" id="3.2.1.39" evidence="3"/>
<evidence type="ECO:0000256" key="4">
    <source>
        <dbReference type="ARBA" id="ARBA00022801"/>
    </source>
</evidence>
<keyword evidence="5 9" id="KW-0326">Glycosidase</keyword>
<dbReference type="GO" id="GO:0005975">
    <property type="term" value="P:carbohydrate metabolic process"/>
    <property type="evidence" value="ECO:0007669"/>
    <property type="project" value="InterPro"/>
</dbReference>
<comment type="caution">
    <text evidence="10">The sequence shown here is derived from an EMBL/GenBank/DDBJ whole genome shotgun (WGS) entry which is preliminary data.</text>
</comment>
<gene>
    <name evidence="10" type="ORF">DVH24_004942</name>
</gene>
<proteinExistence type="inferred from homology"/>
<evidence type="ECO:0000313" key="10">
    <source>
        <dbReference type="EMBL" id="RXH81028.1"/>
    </source>
</evidence>
<comment type="similarity">
    <text evidence="2 8">Belongs to the glycosyl hydrolase 17 family.</text>
</comment>
<dbReference type="EMBL" id="RDQH01000338">
    <property type="protein sequence ID" value="RXH81028.1"/>
    <property type="molecule type" value="Genomic_DNA"/>
</dbReference>
<dbReference type="PANTHER" id="PTHR32227">
    <property type="entry name" value="GLUCAN ENDO-1,3-BETA-GLUCOSIDASE BG1-RELATED-RELATED"/>
    <property type="match status" value="1"/>
</dbReference>
<reference evidence="10 11" key="1">
    <citation type="submission" date="2018-10" db="EMBL/GenBank/DDBJ databases">
        <title>A high-quality apple genome assembly.</title>
        <authorList>
            <person name="Hu J."/>
        </authorList>
    </citation>
    <scope>NUCLEOTIDE SEQUENCE [LARGE SCALE GENOMIC DNA]</scope>
    <source>
        <strain evidence="11">cv. HFTH1</strain>
        <tissue evidence="10">Young leaf</tissue>
    </source>
</reference>
<dbReference type="InterPro" id="IPR000490">
    <property type="entry name" value="Glyco_hydro_17"/>
</dbReference>
<protein>
    <recommendedName>
        <fullName evidence="3">glucan endo-1,3-beta-D-glucosidase</fullName>
        <ecNumber evidence="3">3.2.1.39</ecNumber>
    </recommendedName>
    <alternativeName>
        <fullName evidence="6">(1-&gt;3)-beta-glucan endohydrolase</fullName>
    </alternativeName>
    <alternativeName>
        <fullName evidence="7">Beta-1,3-endoglucanase</fullName>
    </alternativeName>
</protein>
<evidence type="ECO:0000256" key="1">
    <source>
        <dbReference type="ARBA" id="ARBA00000382"/>
    </source>
</evidence>
<keyword evidence="4 9" id="KW-0378">Hydrolase</keyword>
<sequence length="531" mass="58177">MVESSNLIGKSPPMVSIMLLILYLINIINFESDAGASIGVCYGTLGNLPPSGEVIALYKQYNIQKLRLYAPNDDALRALQGSTIEVMLGIENERLQDISSNQARADDWVQRNAKSYPNVNFKYIAVGNEVDALGNRAPYVGPAMDNIQNAISRAGLANQIKVSTAVFPIILKESFPPSKGLFRPDYRPFLDPIISFLVRNQSPLLVNMYTYFSYIQNSQKIKLEYALFTSPLVVVNDDRLGYQNLFDAILDAHYSALEKAGGGSLKIVVSETGWPSAGGDEQVTTTENARIYNSNLIKHVKGGTPKKPESPIDTYLSDSLAQFLVPAMRNIQNAISSGSLGNQIKVSTAFDTTVLGVSFPPSKGVFRSEYRAVLNPLIAFLVDNNSPLLLNMYPYFAYSGSSGDVRLDYALFTAPSVVVQDGNLGYNNLFDAILDSAYAALERAGAGSLAIVVSETGWPSAGANSTTIDNARTYNSNLIKHVKKGTPWKPGKPIETCIFAMFDENKKTPELEKHWGLFSPNKQPKYPIDFN</sequence>
<dbReference type="Proteomes" id="UP000290289">
    <property type="component" value="Chromosome 12"/>
</dbReference>
<dbReference type="PROSITE" id="PS00587">
    <property type="entry name" value="GLYCOSYL_HYDROL_F17"/>
    <property type="match status" value="2"/>
</dbReference>
<evidence type="ECO:0000256" key="8">
    <source>
        <dbReference type="RuleBase" id="RU004335"/>
    </source>
</evidence>
<dbReference type="InterPro" id="IPR044965">
    <property type="entry name" value="Glyco_hydro_17_plant"/>
</dbReference>
<dbReference type="InterPro" id="IPR017853">
    <property type="entry name" value="GH"/>
</dbReference>
<dbReference type="AlphaFoldDB" id="A0A498IB86"/>
<accession>A0A498IB86</accession>
<name>A0A498IB86_MALDO</name>
<evidence type="ECO:0000256" key="2">
    <source>
        <dbReference type="ARBA" id="ARBA00008773"/>
    </source>
</evidence>
<evidence type="ECO:0000256" key="7">
    <source>
        <dbReference type="ARBA" id="ARBA00033417"/>
    </source>
</evidence>
<organism evidence="10 11">
    <name type="scientific">Malus domestica</name>
    <name type="common">Apple</name>
    <name type="synonym">Pyrus malus</name>
    <dbReference type="NCBI Taxonomy" id="3750"/>
    <lineage>
        <taxon>Eukaryota</taxon>
        <taxon>Viridiplantae</taxon>
        <taxon>Streptophyta</taxon>
        <taxon>Embryophyta</taxon>
        <taxon>Tracheophyta</taxon>
        <taxon>Spermatophyta</taxon>
        <taxon>Magnoliopsida</taxon>
        <taxon>eudicotyledons</taxon>
        <taxon>Gunneridae</taxon>
        <taxon>Pentapetalae</taxon>
        <taxon>rosids</taxon>
        <taxon>fabids</taxon>
        <taxon>Rosales</taxon>
        <taxon>Rosaceae</taxon>
        <taxon>Amygdaloideae</taxon>
        <taxon>Maleae</taxon>
        <taxon>Malus</taxon>
    </lineage>
</organism>
<evidence type="ECO:0000256" key="3">
    <source>
        <dbReference type="ARBA" id="ARBA00012780"/>
    </source>
</evidence>
<dbReference type="Pfam" id="PF00332">
    <property type="entry name" value="Glyco_hydro_17"/>
    <property type="match status" value="2"/>
</dbReference>
<evidence type="ECO:0000256" key="9">
    <source>
        <dbReference type="RuleBase" id="RU004336"/>
    </source>
</evidence>
<comment type="catalytic activity">
    <reaction evidence="1">
        <text>Hydrolysis of (1-&gt;3)-beta-D-glucosidic linkages in (1-&gt;3)-beta-D-glucans.</text>
        <dbReference type="EC" id="3.2.1.39"/>
    </reaction>
</comment>
<dbReference type="STRING" id="3750.A0A498IB86"/>
<evidence type="ECO:0000313" key="11">
    <source>
        <dbReference type="Proteomes" id="UP000290289"/>
    </source>
</evidence>
<dbReference type="Gene3D" id="3.20.20.80">
    <property type="entry name" value="Glycosidases"/>
    <property type="match status" value="2"/>
</dbReference>
<evidence type="ECO:0000256" key="6">
    <source>
        <dbReference type="ARBA" id="ARBA00033335"/>
    </source>
</evidence>
<dbReference type="FunFam" id="3.20.20.80:FF:000010">
    <property type="entry name" value="glucan endo-1,3-beta-glucosidase, basic"/>
    <property type="match status" value="2"/>
</dbReference>
<keyword evidence="11" id="KW-1185">Reference proteome</keyword>
<evidence type="ECO:0000256" key="5">
    <source>
        <dbReference type="ARBA" id="ARBA00023295"/>
    </source>
</evidence>